<evidence type="ECO:0000256" key="6">
    <source>
        <dbReference type="SAM" id="Phobius"/>
    </source>
</evidence>
<evidence type="ECO:0000259" key="7">
    <source>
        <dbReference type="Pfam" id="PF10502"/>
    </source>
</evidence>
<accession>A0ABP8E0F4</accession>
<name>A0ABP8E0F4_9MICO</name>
<feature type="transmembrane region" description="Helical" evidence="6">
    <location>
        <begin position="155"/>
        <end position="176"/>
    </location>
</feature>
<feature type="transmembrane region" description="Helical" evidence="6">
    <location>
        <begin position="38"/>
        <end position="57"/>
    </location>
</feature>
<dbReference type="Proteomes" id="UP001501594">
    <property type="component" value="Unassembled WGS sequence"/>
</dbReference>
<keyword evidence="2 6" id="KW-0812">Transmembrane</keyword>
<gene>
    <name evidence="8" type="ORF">GCM10022256_12830</name>
</gene>
<evidence type="ECO:0000313" key="8">
    <source>
        <dbReference type="EMBL" id="GAA4265671.1"/>
    </source>
</evidence>
<organism evidence="8 9">
    <name type="scientific">Frondihabitans peucedani</name>
    <dbReference type="NCBI Taxonomy" id="598626"/>
    <lineage>
        <taxon>Bacteria</taxon>
        <taxon>Bacillati</taxon>
        <taxon>Actinomycetota</taxon>
        <taxon>Actinomycetes</taxon>
        <taxon>Micrococcales</taxon>
        <taxon>Microbacteriaceae</taxon>
        <taxon>Frondihabitans</taxon>
    </lineage>
</organism>
<keyword evidence="4 6" id="KW-0472">Membrane</keyword>
<dbReference type="EC" id="3.4.21.89" evidence="5"/>
<evidence type="ECO:0000256" key="2">
    <source>
        <dbReference type="ARBA" id="ARBA00022692"/>
    </source>
</evidence>
<dbReference type="InterPro" id="IPR019533">
    <property type="entry name" value="Peptidase_S26"/>
</dbReference>
<comment type="subcellular location">
    <subcellularLocation>
        <location evidence="1">Membrane</location>
    </subcellularLocation>
</comment>
<evidence type="ECO:0000256" key="3">
    <source>
        <dbReference type="ARBA" id="ARBA00022989"/>
    </source>
</evidence>
<evidence type="ECO:0000256" key="5">
    <source>
        <dbReference type="NCBIfam" id="TIGR02228"/>
    </source>
</evidence>
<dbReference type="NCBIfam" id="TIGR02228">
    <property type="entry name" value="sigpep_I_arch"/>
    <property type="match status" value="1"/>
</dbReference>
<evidence type="ECO:0000313" key="9">
    <source>
        <dbReference type="Proteomes" id="UP001501594"/>
    </source>
</evidence>
<dbReference type="EMBL" id="BAABAU010000001">
    <property type="protein sequence ID" value="GAA4265671.1"/>
    <property type="molecule type" value="Genomic_DNA"/>
</dbReference>
<protein>
    <recommendedName>
        <fullName evidence="5">Signal peptidase I</fullName>
        <ecNumber evidence="5">3.4.21.89</ecNumber>
    </recommendedName>
</protein>
<dbReference type="InterPro" id="IPR001733">
    <property type="entry name" value="Peptidase_S26B"/>
</dbReference>
<dbReference type="CDD" id="cd06530">
    <property type="entry name" value="S26_SPase_I"/>
    <property type="match status" value="1"/>
</dbReference>
<feature type="transmembrane region" description="Helical" evidence="6">
    <location>
        <begin position="188"/>
        <end position="211"/>
    </location>
</feature>
<dbReference type="RefSeq" id="WP_344794230.1">
    <property type="nucleotide sequence ID" value="NZ_BAABAU010000001.1"/>
</dbReference>
<proteinExistence type="predicted"/>
<sequence length="305" mass="32303">MTDTRQPEATTVVSAGVVADIRIGASPRRRRARVVQTVAIWTGAALATALVVLALVFRSGGGQWFIVETPSMGQAAPVGTLVLTTPVTASDLRVGDVITFHPPTEPKAVYTHRIVDITARGIVTRGDINGATDPWALSQKDLVGEATTILPRLGWLIRALPILLVGSVFVMLLTHLIRNPARRQSYRILGFSMLASLSVYVLRPFVGLIVLTTTPHAHGASAQVVSTGLLPISVSAKHGTTVDLVAGQVGTVTVNSGADMGRYSLSSALHLTLPEWILFGAICAIPLLWTFVVGLPGTPDEEEGE</sequence>
<dbReference type="Pfam" id="PF10502">
    <property type="entry name" value="Peptidase_S26"/>
    <property type="match status" value="1"/>
</dbReference>
<evidence type="ECO:0000256" key="1">
    <source>
        <dbReference type="ARBA" id="ARBA00004370"/>
    </source>
</evidence>
<feature type="transmembrane region" description="Helical" evidence="6">
    <location>
        <begin position="276"/>
        <end position="295"/>
    </location>
</feature>
<dbReference type="SUPFAM" id="SSF51306">
    <property type="entry name" value="LexA/Signal peptidase"/>
    <property type="match status" value="1"/>
</dbReference>
<dbReference type="InterPro" id="IPR036286">
    <property type="entry name" value="LexA/Signal_pep-like_sf"/>
</dbReference>
<comment type="caution">
    <text evidence="8">The sequence shown here is derived from an EMBL/GenBank/DDBJ whole genome shotgun (WGS) entry which is preliminary data.</text>
</comment>
<feature type="domain" description="Peptidase S26" evidence="7">
    <location>
        <begin position="47"/>
        <end position="115"/>
    </location>
</feature>
<keyword evidence="9" id="KW-1185">Reference proteome</keyword>
<evidence type="ECO:0000256" key="4">
    <source>
        <dbReference type="ARBA" id="ARBA00023136"/>
    </source>
</evidence>
<keyword evidence="3 6" id="KW-1133">Transmembrane helix</keyword>
<reference evidence="9" key="1">
    <citation type="journal article" date="2019" name="Int. J. Syst. Evol. Microbiol.">
        <title>The Global Catalogue of Microorganisms (GCM) 10K type strain sequencing project: providing services to taxonomists for standard genome sequencing and annotation.</title>
        <authorList>
            <consortium name="The Broad Institute Genomics Platform"/>
            <consortium name="The Broad Institute Genome Sequencing Center for Infectious Disease"/>
            <person name="Wu L."/>
            <person name="Ma J."/>
        </authorList>
    </citation>
    <scope>NUCLEOTIDE SEQUENCE [LARGE SCALE GENOMIC DNA]</scope>
    <source>
        <strain evidence="9">JCM 17442</strain>
    </source>
</reference>